<evidence type="ECO:0000313" key="1">
    <source>
        <dbReference type="EMBL" id="CUU57155.1"/>
    </source>
</evidence>
<dbReference type="RefSeq" id="WP_091278183.1">
    <property type="nucleotide sequence ID" value="NZ_FAOZ01000010.1"/>
</dbReference>
<evidence type="ECO:0008006" key="3">
    <source>
        <dbReference type="Google" id="ProtNLM"/>
    </source>
</evidence>
<protein>
    <recommendedName>
        <fullName evidence="3">ABM domain-containing protein</fullName>
    </recommendedName>
</protein>
<evidence type="ECO:0000313" key="2">
    <source>
        <dbReference type="Proteomes" id="UP000198802"/>
    </source>
</evidence>
<reference evidence="2" key="1">
    <citation type="submission" date="2015-11" db="EMBL/GenBank/DDBJ databases">
        <authorList>
            <person name="Varghese N."/>
        </authorList>
    </citation>
    <scope>NUCLEOTIDE SEQUENCE [LARGE SCALE GENOMIC DNA]</scope>
    <source>
        <strain evidence="2">DSM 45899</strain>
    </source>
</reference>
<keyword evidence="2" id="KW-1185">Reference proteome</keyword>
<gene>
    <name evidence="1" type="ORF">Ga0074812_110170</name>
</gene>
<dbReference type="AlphaFoldDB" id="A0A0S4QNZ1"/>
<dbReference type="EMBL" id="FAOZ01000010">
    <property type="protein sequence ID" value="CUU57155.1"/>
    <property type="molecule type" value="Genomic_DNA"/>
</dbReference>
<proteinExistence type="predicted"/>
<name>A0A0S4QNZ1_9ACTN</name>
<sequence>MQWITVAIPPFETVEQADAVFAQVGAEPAGLRERYVGAGPDGRLRVVALWESKAHADEFFATTLGPALARALGPEPAGRPEIIGIDVARAYVSQPTR</sequence>
<accession>A0A0S4QNZ1</accession>
<organism evidence="1 2">
    <name type="scientific">Parafrankia irregularis</name>
    <dbReference type="NCBI Taxonomy" id="795642"/>
    <lineage>
        <taxon>Bacteria</taxon>
        <taxon>Bacillati</taxon>
        <taxon>Actinomycetota</taxon>
        <taxon>Actinomycetes</taxon>
        <taxon>Frankiales</taxon>
        <taxon>Frankiaceae</taxon>
        <taxon>Parafrankia</taxon>
    </lineage>
</organism>
<dbReference type="Proteomes" id="UP000198802">
    <property type="component" value="Unassembled WGS sequence"/>
</dbReference>